<organism evidence="2 3">
    <name type="scientific">Acrobeloides nanus</name>
    <dbReference type="NCBI Taxonomy" id="290746"/>
    <lineage>
        <taxon>Eukaryota</taxon>
        <taxon>Metazoa</taxon>
        <taxon>Ecdysozoa</taxon>
        <taxon>Nematoda</taxon>
        <taxon>Chromadorea</taxon>
        <taxon>Rhabditida</taxon>
        <taxon>Tylenchina</taxon>
        <taxon>Cephalobomorpha</taxon>
        <taxon>Cephaloboidea</taxon>
        <taxon>Cephalobidae</taxon>
        <taxon>Acrobeloides</taxon>
    </lineage>
</organism>
<dbReference type="Gene3D" id="3.40.50.300">
    <property type="entry name" value="P-loop containing nucleotide triphosphate hydrolases"/>
    <property type="match status" value="1"/>
</dbReference>
<evidence type="ECO:0000313" key="3">
    <source>
        <dbReference type="WBParaSite" id="ACRNAN_scaffold20309.g13464.t1"/>
    </source>
</evidence>
<evidence type="ECO:0000313" key="2">
    <source>
        <dbReference type="Proteomes" id="UP000887540"/>
    </source>
</evidence>
<dbReference type="AlphaFoldDB" id="A0A914D8F6"/>
<name>A0A914D8F6_9BILA</name>
<accession>A0A914D8F6</accession>
<proteinExistence type="predicted"/>
<dbReference type="Proteomes" id="UP000887540">
    <property type="component" value="Unplaced"/>
</dbReference>
<reference evidence="3" key="1">
    <citation type="submission" date="2022-11" db="UniProtKB">
        <authorList>
            <consortium name="WormBaseParasite"/>
        </authorList>
    </citation>
    <scope>IDENTIFICATION</scope>
</reference>
<keyword evidence="2" id="KW-1185">Reference proteome</keyword>
<protein>
    <submittedName>
        <fullName evidence="3">DNA2/NAM7 helicase-like C-terminal domain-containing protein</fullName>
    </submittedName>
</protein>
<feature type="domain" description="DNA2/NAM7 helicase-like C-terminal" evidence="1">
    <location>
        <begin position="5"/>
        <end position="88"/>
    </location>
</feature>
<sequence length="112" mass="12850">MNDKHKNIDGTSRANDRQTRVAMRLVKIFREAKPNLNIGLLALYTHQMREMEKLMEDPLVEVSSVDSYQGKEVDVEILVTTKASDRKAIHEAGVRVEEFIHDPKKNLTHVIP</sequence>
<dbReference type="InterPro" id="IPR027417">
    <property type="entry name" value="P-loop_NTPase"/>
</dbReference>
<evidence type="ECO:0000259" key="1">
    <source>
        <dbReference type="Pfam" id="PF13087"/>
    </source>
</evidence>
<dbReference type="Pfam" id="PF13087">
    <property type="entry name" value="AAA_12"/>
    <property type="match status" value="1"/>
</dbReference>
<dbReference type="InterPro" id="IPR041679">
    <property type="entry name" value="DNA2/NAM7-like_C"/>
</dbReference>
<dbReference type="WBParaSite" id="ACRNAN_scaffold20309.g13464.t1">
    <property type="protein sequence ID" value="ACRNAN_scaffold20309.g13464.t1"/>
    <property type="gene ID" value="ACRNAN_scaffold20309.g13464"/>
</dbReference>